<dbReference type="RefSeq" id="WP_013897597.1">
    <property type="nucleotide sequence ID" value="NC_015676.1"/>
</dbReference>
<keyword evidence="2" id="KW-1185">Reference proteome</keyword>
<dbReference type="GO" id="GO:0008998">
    <property type="term" value="F:ribonucleoside-triphosphate reductase (thioredoxin) activity"/>
    <property type="evidence" value="ECO:0007669"/>
    <property type="project" value="InterPro"/>
</dbReference>
<dbReference type="GeneID" id="10821885"/>
<dbReference type="NCBIfam" id="TIGR02487">
    <property type="entry name" value="NrdD"/>
    <property type="match status" value="1"/>
</dbReference>
<sequence>MERGSGSNIDRLDFTDPVELVEDALDNRNWLLRENSNVQQSPSLIDIHLSSQINKRYALEKLYSPAIKAAHLQGRIHIHDLHSPFRPYCNGIDARTFLMDGLKFPHTKSRPARKFDSAVYHTMSFMIHSQQFFAGAQAVDYFNWLLAPHLHHDSIDDERLSQIIQGFVFQMNQANRTGAQSCFTNIGLRIQCPPSLKEEKAIYAGEFLKDTYSDFEDEARRIYRAVMEIAGRGDACGAPFTFPLITTAITKDHNFKDPLWIDTMKAASSTGAPYFLNLAADYLEEDSIQAMCCRLLVKHAGGIWTAGGMGTGSNKIVTVNLPRIALEAADIDKFFICLDKIMNTARLALLQGQDIIRRSLYEWNILPWLLQKSDQGPDYYNFSTRHLTFGVVGLNECLVNLTGDPLVNQTELGKKIIGYMAERINKYSETDEITYTFEQTPAESTAHRLAMLDKSEFGNKAAFQGDGNSVYYTNSTHVPYNSSIPLSEKLQVESDMHPFFTGGAIAHIWMGESTPDPEGLNEMVEKLSRTKLAYFCFSPDYSICIKGHVSKGRSSKCMICANEIVDYISRVTGYFGHVSRWNPGKQREYSDRHRYII</sequence>
<evidence type="ECO:0000313" key="2">
    <source>
        <dbReference type="Proteomes" id="UP000006622"/>
    </source>
</evidence>
<dbReference type="PANTHER" id="PTHR21075:SF0">
    <property type="entry name" value="ANAEROBIC RIBONUCLEOSIDE-TRIPHOSPHATE REDUCTASE"/>
    <property type="match status" value="1"/>
</dbReference>
<dbReference type="SUPFAM" id="SSF51998">
    <property type="entry name" value="PFL-like glycyl radical enzymes"/>
    <property type="match status" value="1"/>
</dbReference>
<dbReference type="AlphaFoldDB" id="F7XNW8"/>
<dbReference type="HOGENOM" id="CLU_002707_0_2_2"/>
<protein>
    <submittedName>
        <fullName evidence="1">Anaerobic ribonucleoside-triphosphate reductase</fullName>
    </submittedName>
</protein>
<accession>F7XNW8</accession>
<dbReference type="GO" id="GO:0004748">
    <property type="term" value="F:ribonucleoside-diphosphate reductase activity, thioredoxin disulfide as acceptor"/>
    <property type="evidence" value="ECO:0007669"/>
    <property type="project" value="TreeGrafter"/>
</dbReference>
<dbReference type="Gene3D" id="3.20.70.20">
    <property type="match status" value="1"/>
</dbReference>
<reference evidence="1" key="1">
    <citation type="submission" date="2010-07" db="EMBL/GenBank/DDBJ databases">
        <title>The complete genome of Methanosalsum zhilinae DSM 4017.</title>
        <authorList>
            <consortium name="US DOE Joint Genome Institute (JGI-PGF)"/>
            <person name="Lucas S."/>
            <person name="Copeland A."/>
            <person name="Lapidus A."/>
            <person name="Glavina del Rio T."/>
            <person name="Dalin E."/>
            <person name="Tice H."/>
            <person name="Bruce D."/>
            <person name="Goodwin L."/>
            <person name="Pitluck S."/>
            <person name="Kyrpides N."/>
            <person name="Mavromatis K."/>
            <person name="Ovchinnikova G."/>
            <person name="Daligault H."/>
            <person name="Detter J.C."/>
            <person name="Han C."/>
            <person name="Tapia R."/>
            <person name="Larimer F."/>
            <person name="Land M."/>
            <person name="Hauser L."/>
            <person name="Markowitz V."/>
            <person name="Cheng J.-F."/>
            <person name="Hugenholtz P."/>
            <person name="Woyke T."/>
            <person name="Wu D."/>
            <person name="Spring S."/>
            <person name="Schueler E."/>
            <person name="Brambilla E."/>
            <person name="Klenk H.-P."/>
            <person name="Eisen J.A."/>
        </authorList>
    </citation>
    <scope>NUCLEOTIDE SEQUENCE</scope>
    <source>
        <strain evidence="1">DSM 4017</strain>
    </source>
</reference>
<dbReference type="GO" id="GO:0031250">
    <property type="term" value="C:anaerobic ribonucleoside-triphosphate reductase complex"/>
    <property type="evidence" value="ECO:0007669"/>
    <property type="project" value="TreeGrafter"/>
</dbReference>
<proteinExistence type="predicted"/>
<dbReference type="KEGG" id="mzh:Mzhil_0281"/>
<dbReference type="OrthoDB" id="139164at2157"/>
<dbReference type="Pfam" id="PF13597">
    <property type="entry name" value="NRDD"/>
    <property type="match status" value="1"/>
</dbReference>
<dbReference type="InterPro" id="IPR012833">
    <property type="entry name" value="NrdD"/>
</dbReference>
<name>F7XNW8_METZD</name>
<evidence type="ECO:0000313" key="1">
    <source>
        <dbReference type="EMBL" id="AEH60158.1"/>
    </source>
</evidence>
<dbReference type="EMBL" id="CP002101">
    <property type="protein sequence ID" value="AEH60158.1"/>
    <property type="molecule type" value="Genomic_DNA"/>
</dbReference>
<dbReference type="STRING" id="679901.Mzhil_0281"/>
<organism evidence="1 2">
    <name type="scientific">Methanosalsum zhilinae (strain DSM 4017 / NBRC 107636 / OCM 62 / WeN5)</name>
    <name type="common">Methanohalophilus zhilinae</name>
    <dbReference type="NCBI Taxonomy" id="679901"/>
    <lineage>
        <taxon>Archaea</taxon>
        <taxon>Methanobacteriati</taxon>
        <taxon>Methanobacteriota</taxon>
        <taxon>Stenosarchaea group</taxon>
        <taxon>Methanomicrobia</taxon>
        <taxon>Methanosarcinales</taxon>
        <taxon>Methanosarcinaceae</taxon>
        <taxon>Methanosalsum</taxon>
    </lineage>
</organism>
<gene>
    <name evidence="1" type="ordered locus">Mzhil_0281</name>
</gene>
<dbReference type="GO" id="GO:0006260">
    <property type="term" value="P:DNA replication"/>
    <property type="evidence" value="ECO:0007669"/>
    <property type="project" value="InterPro"/>
</dbReference>
<dbReference type="GO" id="GO:0009265">
    <property type="term" value="P:2'-deoxyribonucleotide biosynthetic process"/>
    <property type="evidence" value="ECO:0007669"/>
    <property type="project" value="TreeGrafter"/>
</dbReference>
<dbReference type="PANTHER" id="PTHR21075">
    <property type="entry name" value="ANAEROBIC RIBONUCLEOSIDE-TRIPHOSPHATE REDUCTASE"/>
    <property type="match status" value="1"/>
</dbReference>
<dbReference type="Proteomes" id="UP000006622">
    <property type="component" value="Chromosome"/>
</dbReference>